<dbReference type="Pfam" id="PF06904">
    <property type="entry name" value="Extensin-like_C"/>
    <property type="match status" value="1"/>
</dbReference>
<proteinExistence type="predicted"/>
<evidence type="ECO:0000313" key="3">
    <source>
        <dbReference type="EMBL" id="NNH65256.1"/>
    </source>
</evidence>
<evidence type="ECO:0000256" key="1">
    <source>
        <dbReference type="SAM" id="MobiDB-lite"/>
    </source>
</evidence>
<feature type="domain" description="Extensin-like C-terminal" evidence="2">
    <location>
        <begin position="166"/>
        <end position="345"/>
    </location>
</feature>
<organism evidence="3 4">
    <name type="scientific">Rhizobium laguerreae</name>
    <dbReference type="NCBI Taxonomy" id="1076926"/>
    <lineage>
        <taxon>Bacteria</taxon>
        <taxon>Pseudomonadati</taxon>
        <taxon>Pseudomonadota</taxon>
        <taxon>Alphaproteobacteria</taxon>
        <taxon>Hyphomicrobiales</taxon>
        <taxon>Rhizobiaceae</taxon>
        <taxon>Rhizobium/Agrobacterium group</taxon>
        <taxon>Rhizobium</taxon>
    </lineage>
</organism>
<comment type="caution">
    <text evidence="3">The sequence shown here is derived from an EMBL/GenBank/DDBJ whole genome shotgun (WGS) entry which is preliminary data.</text>
</comment>
<accession>A0A7Y2W6F3</accession>
<feature type="compositionally biased region" description="Pro residues" evidence="1">
    <location>
        <begin position="79"/>
        <end position="90"/>
    </location>
</feature>
<name>A0A7Y2W6F3_9HYPH</name>
<gene>
    <name evidence="3" type="ORF">HLI17_18510</name>
</gene>
<evidence type="ECO:0000313" key="4">
    <source>
        <dbReference type="Proteomes" id="UP000530654"/>
    </source>
</evidence>
<dbReference type="InterPro" id="IPR009683">
    <property type="entry name" value="Extensin-like_C"/>
</dbReference>
<sequence length="345" mass="36748">MISPDVAILQRNPPACVTLAVDTRESDALRKLAILAILLAATVVLASARLPVHGPLPQQRPDIEGTSAPTPDSNAEGTQPPPAAEMPTPEPKPDIQKPGTQKPEISTPNEPATPKTESAKPMQGPPLPPGKENPQAPTEENEPPAAQTLEEQHLTIEPESDAEHTECTAALQALGVVFKDAPRIDDGNGCGIDKPIIVSEALPGIKLKPEATIRCPAALALARWMKDSVIPAASAALPEQGRITTVNQATAYMCRLRNGAGTGKISEHARGNAIDIASFHFEKGEDVAVRSRREDPTLTGAFQRTVSAAGCLYFTTVLDPESDAAHETHFHLDVIERKGGYRYCH</sequence>
<evidence type="ECO:0000259" key="2">
    <source>
        <dbReference type="Pfam" id="PF06904"/>
    </source>
</evidence>
<dbReference type="Proteomes" id="UP000530654">
    <property type="component" value="Unassembled WGS sequence"/>
</dbReference>
<dbReference type="EMBL" id="JABEQY010000015">
    <property type="protein sequence ID" value="NNH65256.1"/>
    <property type="molecule type" value="Genomic_DNA"/>
</dbReference>
<dbReference type="AlphaFoldDB" id="A0A7Y2W6F3"/>
<feature type="compositionally biased region" description="Polar residues" evidence="1">
    <location>
        <begin position="67"/>
        <end position="77"/>
    </location>
</feature>
<feature type="region of interest" description="Disordered" evidence="1">
    <location>
        <begin position="54"/>
        <end position="145"/>
    </location>
</feature>
<reference evidence="3 4" key="1">
    <citation type="submission" date="2020-04" db="EMBL/GenBank/DDBJ databases">
        <title>Rhizobium bacterial biofertilizers improve the content of phenolic compounds of Lactuca sativa L. under non-saline and saline-stress conditions.</title>
        <authorList>
            <person name="Ayuso-Calles M."/>
            <person name="Garcia-Estevez I."/>
            <person name="Jimenez-Gomez A."/>
            <person name="Flores-Felix J.D."/>
            <person name="Escribano-Bailon M."/>
            <person name="Rivas R."/>
        </authorList>
    </citation>
    <scope>NUCLEOTIDE SEQUENCE [LARGE SCALE GENOMIC DNA]</scope>
    <source>
        <strain evidence="3 4">GPTR02</strain>
    </source>
</reference>
<protein>
    <submittedName>
        <fullName evidence="3">Extensin</fullName>
    </submittedName>
</protein>